<protein>
    <recommendedName>
        <fullName evidence="4">DUF3489 domain-containing protein</fullName>
    </recommendedName>
</protein>
<evidence type="ECO:0000313" key="2">
    <source>
        <dbReference type="EMBL" id="ANY19608.1"/>
    </source>
</evidence>
<feature type="compositionally biased region" description="Low complexity" evidence="1">
    <location>
        <begin position="37"/>
        <end position="50"/>
    </location>
</feature>
<name>A0A1B2ABY8_9SPHN</name>
<evidence type="ECO:0008006" key="4">
    <source>
        <dbReference type="Google" id="ProtNLM"/>
    </source>
</evidence>
<feature type="region of interest" description="Disordered" evidence="1">
    <location>
        <begin position="1"/>
        <end position="62"/>
    </location>
</feature>
<dbReference type="EMBL" id="CP016591">
    <property type="protein sequence ID" value="ANY19608.1"/>
    <property type="molecule type" value="Genomic_DNA"/>
</dbReference>
<evidence type="ECO:0000256" key="1">
    <source>
        <dbReference type="SAM" id="MobiDB-lite"/>
    </source>
</evidence>
<keyword evidence="3" id="KW-1185">Reference proteome</keyword>
<reference evidence="2 3" key="1">
    <citation type="submission" date="2016-07" db="EMBL/GenBank/DDBJ databases">
        <title>Complete genome sequence of Altererythrobacter dongtanensis KCTC 22672, a type strain with esterase isolated from tidal flat.</title>
        <authorList>
            <person name="Cheng H."/>
            <person name="Wu Y.-H."/>
            <person name="Zhou P."/>
            <person name="Huo Y.-Y."/>
            <person name="Wang C.-S."/>
            <person name="Xu X.-W."/>
        </authorList>
    </citation>
    <scope>NUCLEOTIDE SEQUENCE [LARGE SCALE GENOMIC DNA]</scope>
    <source>
        <strain evidence="2 3">KCTC 22672</strain>
    </source>
</reference>
<dbReference type="AlphaFoldDB" id="A0A1B2ABY8"/>
<organism evidence="2 3">
    <name type="scientific">Tsuneonella dongtanensis</name>
    <dbReference type="NCBI Taxonomy" id="692370"/>
    <lineage>
        <taxon>Bacteria</taxon>
        <taxon>Pseudomonadati</taxon>
        <taxon>Pseudomonadota</taxon>
        <taxon>Alphaproteobacteria</taxon>
        <taxon>Sphingomonadales</taxon>
        <taxon>Erythrobacteraceae</taxon>
        <taxon>Tsuneonella</taxon>
    </lineage>
</organism>
<dbReference type="InterPro" id="IPR021880">
    <property type="entry name" value="DUF3489"/>
</dbReference>
<dbReference type="OrthoDB" id="7206991at2"/>
<dbReference type="RefSeq" id="WP_067677153.1">
    <property type="nucleotide sequence ID" value="NZ_CP016591.1"/>
</dbReference>
<feature type="compositionally biased region" description="Low complexity" evidence="1">
    <location>
        <begin position="1"/>
        <end position="22"/>
    </location>
</feature>
<evidence type="ECO:0000313" key="3">
    <source>
        <dbReference type="Proteomes" id="UP000092932"/>
    </source>
</evidence>
<dbReference type="STRING" id="692370.A6F68_01089"/>
<proteinExistence type="predicted"/>
<dbReference type="Pfam" id="PF11994">
    <property type="entry name" value="DUF3489"/>
    <property type="match status" value="1"/>
</dbReference>
<sequence length="126" mass="13167">MNTTTHTEAPGAAAETGAPADAKQPRKRRMAREPKADAAATAGASGIRAAQNTDKPGKPHGSSKIAAVIALLERPEGATLAEMVEATGWLPHTTRASLTGLKKKGHTITKDKRDEVTCYRIAKAGE</sequence>
<accession>A0A1B2ABY8</accession>
<dbReference type="Proteomes" id="UP000092932">
    <property type="component" value="Chromosome"/>
</dbReference>
<gene>
    <name evidence="2" type="ORF">A6F68_01089</name>
</gene>
<dbReference type="KEGG" id="ado:A6F68_01089"/>